<dbReference type="InterPro" id="IPR050383">
    <property type="entry name" value="GlyoxalaseI/FosfomycinResist"/>
</dbReference>
<keyword evidence="2" id="KW-0223">Dioxygenase</keyword>
<evidence type="ECO:0000313" key="3">
    <source>
        <dbReference type="Proteomes" id="UP000585681"/>
    </source>
</evidence>
<dbReference type="Gene3D" id="3.10.180.10">
    <property type="entry name" value="2,3-Dihydroxybiphenyl 1,2-Dioxygenase, domain 1"/>
    <property type="match status" value="1"/>
</dbReference>
<proteinExistence type="predicted"/>
<accession>A0A840CGR0</accession>
<keyword evidence="2" id="KW-0456">Lyase</keyword>
<comment type="caution">
    <text evidence="2">The sequence shown here is derived from an EMBL/GenBank/DDBJ whole genome shotgun (WGS) entry which is preliminary data.</text>
</comment>
<keyword evidence="3" id="KW-1185">Reference proteome</keyword>
<dbReference type="AlphaFoldDB" id="A0A840CGR0"/>
<dbReference type="InterPro" id="IPR029068">
    <property type="entry name" value="Glyas_Bleomycin-R_OHBP_Dase"/>
</dbReference>
<reference evidence="2" key="1">
    <citation type="submission" date="2020-08" db="EMBL/GenBank/DDBJ databases">
        <title>Genomic Encyclopedia of Type Strains, Phase IV (KMG-IV): sequencing the most valuable type-strain genomes for metagenomic binning, comparative biology and taxonomic classification.</title>
        <authorList>
            <person name="Goeker M."/>
        </authorList>
    </citation>
    <scope>NUCLEOTIDE SEQUENCE [LARGE SCALE GENOMIC DNA]</scope>
    <source>
        <strain evidence="2">DSM 105040</strain>
    </source>
</reference>
<dbReference type="PROSITE" id="PS51819">
    <property type="entry name" value="VOC"/>
    <property type="match status" value="1"/>
</dbReference>
<feature type="domain" description="VOC" evidence="1">
    <location>
        <begin position="7"/>
        <end position="131"/>
    </location>
</feature>
<dbReference type="GO" id="GO:0051213">
    <property type="term" value="F:dioxygenase activity"/>
    <property type="evidence" value="ECO:0007669"/>
    <property type="project" value="UniProtKB-KW"/>
</dbReference>
<dbReference type="GO" id="GO:0016829">
    <property type="term" value="F:lyase activity"/>
    <property type="evidence" value="ECO:0007669"/>
    <property type="project" value="UniProtKB-KW"/>
</dbReference>
<evidence type="ECO:0000313" key="2">
    <source>
        <dbReference type="EMBL" id="MBB4021337.1"/>
    </source>
</evidence>
<name>A0A840CGR0_9RHOB</name>
<dbReference type="CDD" id="cd07253">
    <property type="entry name" value="GLOD5"/>
    <property type="match status" value="1"/>
</dbReference>
<dbReference type="PANTHER" id="PTHR21366:SF14">
    <property type="entry name" value="GLYOXALASE DOMAIN-CONTAINING PROTEIN 5"/>
    <property type="match status" value="1"/>
</dbReference>
<dbReference type="EMBL" id="JACIEQ010000001">
    <property type="protein sequence ID" value="MBB4021337.1"/>
    <property type="molecule type" value="Genomic_DNA"/>
</dbReference>
<gene>
    <name evidence="2" type="ORF">GGR17_001128</name>
</gene>
<dbReference type="RefSeq" id="WP_054537761.1">
    <property type="nucleotide sequence ID" value="NZ_JACIEQ010000001.1"/>
</dbReference>
<dbReference type="Proteomes" id="UP000585681">
    <property type="component" value="Unassembled WGS sequence"/>
</dbReference>
<dbReference type="PANTHER" id="PTHR21366">
    <property type="entry name" value="GLYOXALASE FAMILY PROTEIN"/>
    <property type="match status" value="1"/>
</dbReference>
<dbReference type="InterPro" id="IPR004360">
    <property type="entry name" value="Glyas_Fos-R_dOase_dom"/>
</dbReference>
<keyword evidence="2" id="KW-0560">Oxidoreductase</keyword>
<sequence>MAPTLASLDHLVLTVTDIDHTVAFYQTVLGMERLEFHPADGSTRTALKFGDQKINLHPHGTEYDPKAASPTPGSADLCFLSDTPVAEWVLHLGGWGIAVEEGPVRRTGARGPIISIYIRDPDGNLIEIANRA</sequence>
<dbReference type="InterPro" id="IPR037523">
    <property type="entry name" value="VOC_core"/>
</dbReference>
<organism evidence="2 3">
    <name type="scientific">Actibacterium naphthalenivorans</name>
    <dbReference type="NCBI Taxonomy" id="1614693"/>
    <lineage>
        <taxon>Bacteria</taxon>
        <taxon>Pseudomonadati</taxon>
        <taxon>Pseudomonadota</taxon>
        <taxon>Alphaproteobacteria</taxon>
        <taxon>Rhodobacterales</taxon>
        <taxon>Roseobacteraceae</taxon>
        <taxon>Actibacterium</taxon>
    </lineage>
</organism>
<evidence type="ECO:0000259" key="1">
    <source>
        <dbReference type="PROSITE" id="PS51819"/>
    </source>
</evidence>
<protein>
    <submittedName>
        <fullName evidence="2">Catechol 2,3-dioxygenase-like lactoylglutathione lyase family enzyme</fullName>
    </submittedName>
</protein>
<dbReference type="SUPFAM" id="SSF54593">
    <property type="entry name" value="Glyoxalase/Bleomycin resistance protein/Dihydroxybiphenyl dioxygenase"/>
    <property type="match status" value="1"/>
</dbReference>
<dbReference type="Pfam" id="PF00903">
    <property type="entry name" value="Glyoxalase"/>
    <property type="match status" value="1"/>
</dbReference>